<dbReference type="OrthoDB" id="10431129at2759"/>
<evidence type="ECO:0000313" key="3">
    <source>
        <dbReference type="Proteomes" id="UP000095751"/>
    </source>
</evidence>
<accession>A0A1E7FF35</accession>
<name>A0A1E7FF35_9STRA</name>
<dbReference type="AlphaFoldDB" id="A0A1E7FF35"/>
<sequence length="155" mass="17253">AYRVGDVVDADISTRSSLTIDLLMADQPLFGLAKTVHLPRLPERFSLSFEEGLHSIPYVDGQFLQQLLVTFVYSKSGGGRIHSVTSKAIQSTGSNRRFDPKKKIEVVFDWIEEENVDIEAGATVMFLAAFVVSILFLLQLCVTQEEDDEGNNNNN</sequence>
<feature type="transmembrane region" description="Helical" evidence="1">
    <location>
        <begin position="120"/>
        <end position="142"/>
    </location>
</feature>
<dbReference type="KEGG" id="fcy:FRACYDRAFT_143165"/>
<keyword evidence="1" id="KW-0812">Transmembrane</keyword>
<evidence type="ECO:0000313" key="2">
    <source>
        <dbReference type="EMBL" id="OEU16788.1"/>
    </source>
</evidence>
<organism evidence="2 3">
    <name type="scientific">Fragilariopsis cylindrus CCMP1102</name>
    <dbReference type="NCBI Taxonomy" id="635003"/>
    <lineage>
        <taxon>Eukaryota</taxon>
        <taxon>Sar</taxon>
        <taxon>Stramenopiles</taxon>
        <taxon>Ochrophyta</taxon>
        <taxon>Bacillariophyta</taxon>
        <taxon>Bacillariophyceae</taxon>
        <taxon>Bacillariophycidae</taxon>
        <taxon>Bacillariales</taxon>
        <taxon>Bacillariaceae</taxon>
        <taxon>Fragilariopsis</taxon>
    </lineage>
</organism>
<gene>
    <name evidence="2" type="ORF">FRACYDRAFT_143165</name>
</gene>
<dbReference type="EMBL" id="KV784358">
    <property type="protein sequence ID" value="OEU16788.1"/>
    <property type="molecule type" value="Genomic_DNA"/>
</dbReference>
<keyword evidence="1" id="KW-1133">Transmembrane helix</keyword>
<reference evidence="2 3" key="1">
    <citation type="submission" date="2016-09" db="EMBL/GenBank/DDBJ databases">
        <title>Extensive genetic diversity and differential bi-allelic expression allows diatom success in the polar Southern Ocean.</title>
        <authorList>
            <consortium name="DOE Joint Genome Institute"/>
            <person name="Mock T."/>
            <person name="Otillar R.P."/>
            <person name="Strauss J."/>
            <person name="Dupont C."/>
            <person name="Frickenhaus S."/>
            <person name="Maumus F."/>
            <person name="Mcmullan M."/>
            <person name="Sanges R."/>
            <person name="Schmutz J."/>
            <person name="Toseland A."/>
            <person name="Valas R."/>
            <person name="Veluchamy A."/>
            <person name="Ward B.J."/>
            <person name="Allen A."/>
            <person name="Barry K."/>
            <person name="Falciatore A."/>
            <person name="Ferrante M."/>
            <person name="Fortunato A.E."/>
            <person name="Gloeckner G."/>
            <person name="Gruber A."/>
            <person name="Hipkin R."/>
            <person name="Janech M."/>
            <person name="Kroth P."/>
            <person name="Leese F."/>
            <person name="Lindquist E."/>
            <person name="Lyon B.R."/>
            <person name="Martin J."/>
            <person name="Mayer C."/>
            <person name="Parker M."/>
            <person name="Quesneville H."/>
            <person name="Raymond J."/>
            <person name="Uhlig C."/>
            <person name="Valentin K.U."/>
            <person name="Worden A.Z."/>
            <person name="Armbrust E.V."/>
            <person name="Bowler C."/>
            <person name="Green B."/>
            <person name="Moulton V."/>
            <person name="Van Oosterhout C."/>
            <person name="Grigoriev I."/>
        </authorList>
    </citation>
    <scope>NUCLEOTIDE SEQUENCE [LARGE SCALE GENOMIC DNA]</scope>
    <source>
        <strain evidence="2 3">CCMP1102</strain>
    </source>
</reference>
<feature type="non-terminal residue" evidence="2">
    <location>
        <position position="155"/>
    </location>
</feature>
<feature type="non-terminal residue" evidence="2">
    <location>
        <position position="1"/>
    </location>
</feature>
<keyword evidence="3" id="KW-1185">Reference proteome</keyword>
<protein>
    <submittedName>
        <fullName evidence="2">Uncharacterized protein</fullName>
    </submittedName>
</protein>
<evidence type="ECO:0000256" key="1">
    <source>
        <dbReference type="SAM" id="Phobius"/>
    </source>
</evidence>
<dbReference type="Proteomes" id="UP000095751">
    <property type="component" value="Unassembled WGS sequence"/>
</dbReference>
<proteinExistence type="predicted"/>
<keyword evidence="1" id="KW-0472">Membrane</keyword>
<dbReference type="InParanoid" id="A0A1E7FF35"/>